<gene>
    <name evidence="2" type="ORF">BaRGS_00016667</name>
</gene>
<proteinExistence type="predicted"/>
<name>A0ABD0KYI0_9CAEN</name>
<sequence>MYTYKWWWGRVQTASATCQTYNRQNTRLRGGIRDGASTEKNKRSNEGHCSGIEEEVAEGGIGNKKKPAGQMKGTGEENHQGTLRRPEQQEVMSWTNYTMGVTQELSLEVRLPSVYYPFSFFLRSPLNDRFQLIPDKDDERDREGQRTQKKHGIIGDD</sequence>
<feature type="compositionally biased region" description="Basic residues" evidence="1">
    <location>
        <begin position="147"/>
        <end position="157"/>
    </location>
</feature>
<feature type="compositionally biased region" description="Basic and acidic residues" evidence="1">
    <location>
        <begin position="74"/>
        <end position="88"/>
    </location>
</feature>
<reference evidence="2 3" key="1">
    <citation type="journal article" date="2023" name="Sci. Data">
        <title>Genome assembly of the Korean intertidal mud-creeper Batillaria attramentaria.</title>
        <authorList>
            <person name="Patra A.K."/>
            <person name="Ho P.T."/>
            <person name="Jun S."/>
            <person name="Lee S.J."/>
            <person name="Kim Y."/>
            <person name="Won Y.J."/>
        </authorList>
    </citation>
    <scope>NUCLEOTIDE SEQUENCE [LARGE SCALE GENOMIC DNA]</scope>
    <source>
        <strain evidence="2">Wonlab-2016</strain>
    </source>
</reference>
<organism evidence="2 3">
    <name type="scientific">Batillaria attramentaria</name>
    <dbReference type="NCBI Taxonomy" id="370345"/>
    <lineage>
        <taxon>Eukaryota</taxon>
        <taxon>Metazoa</taxon>
        <taxon>Spiralia</taxon>
        <taxon>Lophotrochozoa</taxon>
        <taxon>Mollusca</taxon>
        <taxon>Gastropoda</taxon>
        <taxon>Caenogastropoda</taxon>
        <taxon>Sorbeoconcha</taxon>
        <taxon>Cerithioidea</taxon>
        <taxon>Batillariidae</taxon>
        <taxon>Batillaria</taxon>
    </lineage>
</organism>
<dbReference type="EMBL" id="JACVVK020000107">
    <property type="protein sequence ID" value="KAK7492003.1"/>
    <property type="molecule type" value="Genomic_DNA"/>
</dbReference>
<dbReference type="Proteomes" id="UP001519460">
    <property type="component" value="Unassembled WGS sequence"/>
</dbReference>
<evidence type="ECO:0000313" key="3">
    <source>
        <dbReference type="Proteomes" id="UP001519460"/>
    </source>
</evidence>
<accession>A0ABD0KYI0</accession>
<feature type="compositionally biased region" description="Basic and acidic residues" evidence="1">
    <location>
        <begin position="134"/>
        <end position="146"/>
    </location>
</feature>
<protein>
    <submittedName>
        <fullName evidence="2">Uncharacterized protein</fullName>
    </submittedName>
</protein>
<dbReference type="AlphaFoldDB" id="A0ABD0KYI0"/>
<evidence type="ECO:0000313" key="2">
    <source>
        <dbReference type="EMBL" id="KAK7492003.1"/>
    </source>
</evidence>
<evidence type="ECO:0000256" key="1">
    <source>
        <dbReference type="SAM" id="MobiDB-lite"/>
    </source>
</evidence>
<keyword evidence="3" id="KW-1185">Reference proteome</keyword>
<comment type="caution">
    <text evidence="2">The sequence shown here is derived from an EMBL/GenBank/DDBJ whole genome shotgun (WGS) entry which is preliminary data.</text>
</comment>
<feature type="region of interest" description="Disordered" evidence="1">
    <location>
        <begin position="55"/>
        <end position="88"/>
    </location>
</feature>
<feature type="region of interest" description="Disordered" evidence="1">
    <location>
        <begin position="133"/>
        <end position="157"/>
    </location>
</feature>